<accession>A0A0H4VI94</accession>
<dbReference type="Proteomes" id="UP000036458">
    <property type="component" value="Chromosome"/>
</dbReference>
<evidence type="ECO:0000313" key="1">
    <source>
        <dbReference type="EMBL" id="AKQ45475.1"/>
    </source>
</evidence>
<dbReference type="RefSeq" id="WP_048920353.1">
    <property type="nucleotide sequence ID" value="NZ_CP010777.1"/>
</dbReference>
<name>A0A0H4VI94_9BACT</name>
<dbReference type="AlphaFoldDB" id="A0A0H4VI94"/>
<sequence length="74" mass="8514">MTTFKGGLRLQTSRGLSEISAKAKIDRLKLPILNKFPMGFCLIYLYEQVEMVHQLLHELQALQFVPKILGLRLD</sequence>
<dbReference type="EMBL" id="CP010777">
    <property type="protein sequence ID" value="AKQ45475.1"/>
    <property type="molecule type" value="Genomic_DNA"/>
</dbReference>
<proteinExistence type="predicted"/>
<gene>
    <name evidence="1" type="ORF">TH63_07190</name>
</gene>
<keyword evidence="2" id="KW-1185">Reference proteome</keyword>
<dbReference type="PATRIC" id="fig|1379910.4.peg.1576"/>
<reference evidence="1 2" key="1">
    <citation type="submission" date="2015-01" db="EMBL/GenBank/DDBJ databases">
        <title>Rufibacter sp./DG31D/ whole genome sequencing.</title>
        <authorList>
            <person name="Kim M.K."/>
            <person name="Srinivasan S."/>
            <person name="Lee J.-J."/>
        </authorList>
    </citation>
    <scope>NUCLEOTIDE SEQUENCE [LARGE SCALE GENOMIC DNA]</scope>
    <source>
        <strain evidence="1 2">DG31D</strain>
    </source>
</reference>
<organism evidence="1 2">
    <name type="scientific">Rufibacter radiotolerans</name>
    <dbReference type="NCBI Taxonomy" id="1379910"/>
    <lineage>
        <taxon>Bacteria</taxon>
        <taxon>Pseudomonadati</taxon>
        <taxon>Bacteroidota</taxon>
        <taxon>Cytophagia</taxon>
        <taxon>Cytophagales</taxon>
        <taxon>Hymenobacteraceae</taxon>
        <taxon>Rufibacter</taxon>
    </lineage>
</organism>
<dbReference type="KEGG" id="ruf:TH63_07190"/>
<evidence type="ECO:0000313" key="2">
    <source>
        <dbReference type="Proteomes" id="UP000036458"/>
    </source>
</evidence>
<protein>
    <submittedName>
        <fullName evidence="1">Uncharacterized protein</fullName>
    </submittedName>
</protein>